<name>A0AAV9F2B0_ACOCL</name>
<sequence length="73" mass="8660">MHIPFWHSRVMKIHETTRNSMRNLSIQCVFLTNLIFQLFNHLILPSSTLARLVNIYMFRCNNKMLFVTSSFVG</sequence>
<dbReference type="EMBL" id="JAUJYO010000003">
    <property type="protein sequence ID" value="KAK1320151.1"/>
    <property type="molecule type" value="Genomic_DNA"/>
</dbReference>
<dbReference type="GO" id="GO:0016020">
    <property type="term" value="C:membrane"/>
    <property type="evidence" value="ECO:0007669"/>
    <property type="project" value="InterPro"/>
</dbReference>
<dbReference type="Proteomes" id="UP001180020">
    <property type="component" value="Unassembled WGS sequence"/>
</dbReference>
<reference evidence="1" key="2">
    <citation type="submission" date="2023-06" db="EMBL/GenBank/DDBJ databases">
        <authorList>
            <person name="Ma L."/>
            <person name="Liu K.-W."/>
            <person name="Li Z."/>
            <person name="Hsiao Y.-Y."/>
            <person name="Qi Y."/>
            <person name="Fu T."/>
            <person name="Tang G."/>
            <person name="Zhang D."/>
            <person name="Sun W.-H."/>
            <person name="Liu D.-K."/>
            <person name="Li Y."/>
            <person name="Chen G.-Z."/>
            <person name="Liu X.-D."/>
            <person name="Liao X.-Y."/>
            <person name="Jiang Y.-T."/>
            <person name="Yu X."/>
            <person name="Hao Y."/>
            <person name="Huang J."/>
            <person name="Zhao X.-W."/>
            <person name="Ke S."/>
            <person name="Chen Y.-Y."/>
            <person name="Wu W.-L."/>
            <person name="Hsu J.-L."/>
            <person name="Lin Y.-F."/>
            <person name="Huang M.-D."/>
            <person name="Li C.-Y."/>
            <person name="Huang L."/>
            <person name="Wang Z.-W."/>
            <person name="Zhao X."/>
            <person name="Zhong W.-Y."/>
            <person name="Peng D.-H."/>
            <person name="Ahmad S."/>
            <person name="Lan S."/>
            <person name="Zhang J.-S."/>
            <person name="Tsai W.-C."/>
            <person name="Van De Peer Y."/>
            <person name="Liu Z.-J."/>
        </authorList>
    </citation>
    <scope>NUCLEOTIDE SEQUENCE</scope>
    <source>
        <strain evidence="1">CP</strain>
        <tissue evidence="1">Leaves</tissue>
    </source>
</reference>
<protein>
    <submittedName>
        <fullName evidence="1">Membrane protein ycf1</fullName>
    </submittedName>
</protein>
<evidence type="ECO:0000313" key="2">
    <source>
        <dbReference type="Proteomes" id="UP001180020"/>
    </source>
</evidence>
<dbReference type="AlphaFoldDB" id="A0AAV9F2B0"/>
<keyword evidence="2" id="KW-1185">Reference proteome</keyword>
<evidence type="ECO:0000313" key="1">
    <source>
        <dbReference type="EMBL" id="KAK1320151.1"/>
    </source>
</evidence>
<reference evidence="1" key="1">
    <citation type="journal article" date="2023" name="Nat. Commun.">
        <title>Diploid and tetraploid genomes of Acorus and the evolution of monocots.</title>
        <authorList>
            <person name="Ma L."/>
            <person name="Liu K.W."/>
            <person name="Li Z."/>
            <person name="Hsiao Y.Y."/>
            <person name="Qi Y."/>
            <person name="Fu T."/>
            <person name="Tang G.D."/>
            <person name="Zhang D."/>
            <person name="Sun W.H."/>
            <person name="Liu D.K."/>
            <person name="Li Y."/>
            <person name="Chen G.Z."/>
            <person name="Liu X.D."/>
            <person name="Liao X.Y."/>
            <person name="Jiang Y.T."/>
            <person name="Yu X."/>
            <person name="Hao Y."/>
            <person name="Huang J."/>
            <person name="Zhao X.W."/>
            <person name="Ke S."/>
            <person name="Chen Y.Y."/>
            <person name="Wu W.L."/>
            <person name="Hsu J.L."/>
            <person name="Lin Y.F."/>
            <person name="Huang M.D."/>
            <person name="Li C.Y."/>
            <person name="Huang L."/>
            <person name="Wang Z.W."/>
            <person name="Zhao X."/>
            <person name="Zhong W.Y."/>
            <person name="Peng D.H."/>
            <person name="Ahmad S."/>
            <person name="Lan S."/>
            <person name="Zhang J.S."/>
            <person name="Tsai W.C."/>
            <person name="Van de Peer Y."/>
            <person name="Liu Z.J."/>
        </authorList>
    </citation>
    <scope>NUCLEOTIDE SEQUENCE</scope>
    <source>
        <strain evidence="1">CP</strain>
    </source>
</reference>
<accession>A0AAV9F2B0</accession>
<dbReference type="Pfam" id="PF05758">
    <property type="entry name" value="Ycf1"/>
    <property type="match status" value="1"/>
</dbReference>
<organism evidence="1 2">
    <name type="scientific">Acorus calamus</name>
    <name type="common">Sweet flag</name>
    <dbReference type="NCBI Taxonomy" id="4465"/>
    <lineage>
        <taxon>Eukaryota</taxon>
        <taxon>Viridiplantae</taxon>
        <taxon>Streptophyta</taxon>
        <taxon>Embryophyta</taxon>
        <taxon>Tracheophyta</taxon>
        <taxon>Spermatophyta</taxon>
        <taxon>Magnoliopsida</taxon>
        <taxon>Liliopsida</taxon>
        <taxon>Acoraceae</taxon>
        <taxon>Acorus</taxon>
    </lineage>
</organism>
<proteinExistence type="predicted"/>
<comment type="caution">
    <text evidence="1">The sequence shown here is derived from an EMBL/GenBank/DDBJ whole genome shotgun (WGS) entry which is preliminary data.</text>
</comment>
<gene>
    <name evidence="1" type="primary">ycf1</name>
    <name evidence="1" type="ORF">QJS10_CPA03g01162</name>
</gene>
<dbReference type="InterPro" id="IPR008896">
    <property type="entry name" value="TIC214"/>
</dbReference>